<evidence type="ECO:0000313" key="3">
    <source>
        <dbReference type="Proteomes" id="UP001054837"/>
    </source>
</evidence>
<accession>A0AAV4TL34</accession>
<protein>
    <submittedName>
        <fullName evidence="2">Uncharacterized protein</fullName>
    </submittedName>
</protein>
<reference evidence="2 3" key="1">
    <citation type="submission" date="2021-06" db="EMBL/GenBank/DDBJ databases">
        <title>Caerostris darwini draft genome.</title>
        <authorList>
            <person name="Kono N."/>
            <person name="Arakawa K."/>
        </authorList>
    </citation>
    <scope>NUCLEOTIDE SEQUENCE [LARGE SCALE GENOMIC DNA]</scope>
</reference>
<keyword evidence="3" id="KW-1185">Reference proteome</keyword>
<evidence type="ECO:0000256" key="1">
    <source>
        <dbReference type="SAM" id="MobiDB-lite"/>
    </source>
</evidence>
<feature type="compositionally biased region" description="Basic and acidic residues" evidence="1">
    <location>
        <begin position="67"/>
        <end position="78"/>
    </location>
</feature>
<sequence>MEIYSPLRMQSGRNRPLTSERTSCFLRSDQASLSTAPEWENVLSRGDFKKKTQSTVEEMFEILKQKASRTSEKDKRLEQATSRAGGEREKADANQGGLSCVQLPKSIKLDCGTG</sequence>
<dbReference type="AlphaFoldDB" id="A0AAV4TL34"/>
<feature type="region of interest" description="Disordered" evidence="1">
    <location>
        <begin position="67"/>
        <end position="97"/>
    </location>
</feature>
<dbReference type="EMBL" id="BPLQ01009653">
    <property type="protein sequence ID" value="GIY45647.1"/>
    <property type="molecule type" value="Genomic_DNA"/>
</dbReference>
<organism evidence="2 3">
    <name type="scientific">Caerostris darwini</name>
    <dbReference type="NCBI Taxonomy" id="1538125"/>
    <lineage>
        <taxon>Eukaryota</taxon>
        <taxon>Metazoa</taxon>
        <taxon>Ecdysozoa</taxon>
        <taxon>Arthropoda</taxon>
        <taxon>Chelicerata</taxon>
        <taxon>Arachnida</taxon>
        <taxon>Araneae</taxon>
        <taxon>Araneomorphae</taxon>
        <taxon>Entelegynae</taxon>
        <taxon>Araneoidea</taxon>
        <taxon>Araneidae</taxon>
        <taxon>Caerostris</taxon>
    </lineage>
</organism>
<name>A0AAV4TL34_9ARAC</name>
<gene>
    <name evidence="2" type="ORF">CDAR_576451</name>
</gene>
<comment type="caution">
    <text evidence="2">The sequence shown here is derived from an EMBL/GenBank/DDBJ whole genome shotgun (WGS) entry which is preliminary data.</text>
</comment>
<dbReference type="Proteomes" id="UP001054837">
    <property type="component" value="Unassembled WGS sequence"/>
</dbReference>
<proteinExistence type="predicted"/>
<evidence type="ECO:0000313" key="2">
    <source>
        <dbReference type="EMBL" id="GIY45647.1"/>
    </source>
</evidence>